<sequence length="127" mass="14788">MLEAHGASRILASFHDIVPNWIFTGLYFNDDYLAKHPDIVRKFLVGLTKSFDFVTNHEMEARKHLPKYTKVPEDICMICALRELQPAEPIARLNEQQELMVGYGFVKELHDLSPMIDYSYLPEGYRK</sequence>
<accession>L0RIV9</accession>
<evidence type="ECO:0000313" key="2">
    <source>
        <dbReference type="Proteomes" id="UP000010808"/>
    </source>
</evidence>
<dbReference type="Proteomes" id="UP000010808">
    <property type="component" value="Chromosome"/>
</dbReference>
<proteinExistence type="predicted"/>
<dbReference type="PATRIC" id="fig|1121451.3.peg.3451"/>
<keyword evidence="2" id="KW-1185">Reference proteome</keyword>
<protein>
    <submittedName>
        <fullName evidence="1">Uncharacterized protein</fullName>
    </submittedName>
</protein>
<organism evidence="1 2">
    <name type="scientific">Maridesulfovibrio hydrothermalis AM13 = DSM 14728</name>
    <dbReference type="NCBI Taxonomy" id="1121451"/>
    <lineage>
        <taxon>Bacteria</taxon>
        <taxon>Pseudomonadati</taxon>
        <taxon>Thermodesulfobacteriota</taxon>
        <taxon>Desulfovibrionia</taxon>
        <taxon>Desulfovibrionales</taxon>
        <taxon>Desulfovibrionaceae</taxon>
        <taxon>Maridesulfovibrio</taxon>
    </lineage>
</organism>
<reference evidence="1 2" key="1">
    <citation type="submission" date="2012-10" db="EMBL/GenBank/DDBJ databases">
        <authorList>
            <person name="Genoscope - CEA"/>
        </authorList>
    </citation>
    <scope>NUCLEOTIDE SEQUENCE [LARGE SCALE GENOMIC DNA]</scope>
    <source>
        <strain evidence="2">AM13 / DSM 14728</strain>
    </source>
</reference>
<dbReference type="Gene3D" id="3.40.190.10">
    <property type="entry name" value="Periplasmic binding protein-like II"/>
    <property type="match status" value="1"/>
</dbReference>
<dbReference type="SUPFAM" id="SSF53850">
    <property type="entry name" value="Periplasmic binding protein-like II"/>
    <property type="match status" value="1"/>
</dbReference>
<evidence type="ECO:0000313" key="1">
    <source>
        <dbReference type="EMBL" id="CCO25516.1"/>
    </source>
</evidence>
<gene>
    <name evidence="1" type="ORF">DESAM_23249</name>
</gene>
<dbReference type="HOGENOM" id="CLU_1967003_0_0_7"/>
<dbReference type="KEGG" id="dhy:DESAM_23249"/>
<dbReference type="EMBL" id="FO203522">
    <property type="protein sequence ID" value="CCO25516.1"/>
    <property type="molecule type" value="Genomic_DNA"/>
</dbReference>
<dbReference type="RefSeq" id="WP_015338113.1">
    <property type="nucleotide sequence ID" value="NC_020055.1"/>
</dbReference>
<dbReference type="OrthoDB" id="5432738at2"/>
<dbReference type="STRING" id="1121451.DESAM_23249"/>
<name>L0RIV9_9BACT</name>
<dbReference type="eggNOG" id="ENOG50341JP">
    <property type="taxonomic scope" value="Bacteria"/>
</dbReference>
<dbReference type="AlphaFoldDB" id="L0RIV9"/>